<evidence type="ECO:0000259" key="3">
    <source>
        <dbReference type="Pfam" id="PF03629"/>
    </source>
</evidence>
<dbReference type="GO" id="GO:0016788">
    <property type="term" value="F:hydrolase activity, acting on ester bonds"/>
    <property type="evidence" value="ECO:0007669"/>
    <property type="project" value="UniProtKB-ARBA"/>
</dbReference>
<dbReference type="OrthoDB" id="9795554at2"/>
<evidence type="ECO:0000313" key="4">
    <source>
        <dbReference type="EMBL" id="AXE17502.1"/>
    </source>
</evidence>
<feature type="domain" description="Sialate O-acetylesterase" evidence="3">
    <location>
        <begin position="128"/>
        <end position="332"/>
    </location>
</feature>
<dbReference type="Pfam" id="PF03629">
    <property type="entry name" value="SASA"/>
    <property type="match status" value="1"/>
</dbReference>
<keyword evidence="5" id="KW-1185">Reference proteome</keyword>
<dbReference type="NCBIfam" id="NF045639">
    <property type="entry name" value="GCX_COOH"/>
    <property type="match status" value="1"/>
</dbReference>
<evidence type="ECO:0000256" key="1">
    <source>
        <dbReference type="ARBA" id="ARBA00022801"/>
    </source>
</evidence>
<organism evidence="4 5">
    <name type="scientific">Runella rosea</name>
    <dbReference type="NCBI Taxonomy" id="2259595"/>
    <lineage>
        <taxon>Bacteria</taxon>
        <taxon>Pseudomonadati</taxon>
        <taxon>Bacteroidota</taxon>
        <taxon>Cytophagia</taxon>
        <taxon>Cytophagales</taxon>
        <taxon>Spirosomataceae</taxon>
        <taxon>Runella</taxon>
    </lineage>
</organism>
<keyword evidence="1" id="KW-0378">Hydrolase</keyword>
<protein>
    <recommendedName>
        <fullName evidence="3">Sialate O-acetylesterase domain-containing protein</fullName>
    </recommendedName>
</protein>
<feature type="chain" id="PRO_5016981557" description="Sialate O-acetylesterase domain-containing protein" evidence="2">
    <location>
        <begin position="29"/>
        <end position="626"/>
    </location>
</feature>
<evidence type="ECO:0000313" key="5">
    <source>
        <dbReference type="Proteomes" id="UP000251993"/>
    </source>
</evidence>
<proteinExistence type="predicted"/>
<dbReference type="Gene3D" id="3.40.50.1110">
    <property type="entry name" value="SGNH hydrolase"/>
    <property type="match status" value="1"/>
</dbReference>
<reference evidence="4 5" key="1">
    <citation type="submission" date="2018-07" db="EMBL/GenBank/DDBJ databases">
        <title>Genome sequencing of Runella.</title>
        <authorList>
            <person name="Baek M.-G."/>
            <person name="Yi H."/>
        </authorList>
    </citation>
    <scope>NUCLEOTIDE SEQUENCE [LARGE SCALE GENOMIC DNA]</scope>
    <source>
        <strain evidence="4 5">HYN0085</strain>
    </source>
</reference>
<accession>A0A344TFT1</accession>
<dbReference type="InterPro" id="IPR005181">
    <property type="entry name" value="SASA"/>
</dbReference>
<sequence length="626" mass="65700">MFIDQPSRNKIKIVLFLLVVTASSSVRAQLSITFPFDGAVFQRNTSNTATISIGGSYTGGVERIEARLIAVAGGTGVGWTSIDTSPTAGLYKGTLSGVTGGWYTLEVRSILFNNVITTTTLSRVGVGEVFVIAGQSNVQGIENHGHKASIDANNRIKYIDWLLPCPDGTCQNVDPPFPLISTLNSTDQGVHIAPNGVTSWAWGELGDALLSRFNVPVLFFNAAASGSSIGNWSRSADGLPSVHPHIGVQYANNPNFPYHYLRKALNFYASLFGIRAVLWHQGESDSVKNQNQDPNDNTSAAEYRDSLNYVISRSRSHSNKALLPWVVAKVSYWGPPIGLGTDAEVISGQGLAIDTPNKIFAGPNTDNIQLPRVDGVHLENVSGGIQGISDMASSWNTMLDNTFFSAATPYAAATPPALTLGCSGSTYSITAPAGYTYFWVNGNNDISTAFSSAQTITPVAGTYRVYLKDGSDNVILSQSVTVPGGIPTSPSLTVSASPVVAGQSVTLYAQGCMGAVSWSTGQSGYSISQTPTQTTTYTATCSIGSCASVAANIQVSTCPTTATLSSPYVSGQTLIIKASNTLIGVNAVRAGANIMYNAKNSVTLQPGFLAEKGSIFTAVAGVGCSN</sequence>
<dbReference type="InterPro" id="IPR036514">
    <property type="entry name" value="SGNH_hydro_sf"/>
</dbReference>
<dbReference type="KEGG" id="run:DR864_07050"/>
<dbReference type="InterPro" id="IPR055015">
    <property type="entry name" value="GCX_COOH"/>
</dbReference>
<dbReference type="Proteomes" id="UP000251993">
    <property type="component" value="Chromosome"/>
</dbReference>
<name>A0A344TFT1_9BACT</name>
<evidence type="ECO:0000256" key="2">
    <source>
        <dbReference type="SAM" id="SignalP"/>
    </source>
</evidence>
<gene>
    <name evidence="4" type="ORF">DR864_07050</name>
</gene>
<feature type="signal peptide" evidence="2">
    <location>
        <begin position="1"/>
        <end position="28"/>
    </location>
</feature>
<dbReference type="EMBL" id="CP030850">
    <property type="protein sequence ID" value="AXE17502.1"/>
    <property type="molecule type" value="Genomic_DNA"/>
</dbReference>
<keyword evidence="2" id="KW-0732">Signal</keyword>
<dbReference type="SUPFAM" id="SSF52266">
    <property type="entry name" value="SGNH hydrolase"/>
    <property type="match status" value="1"/>
</dbReference>
<dbReference type="AlphaFoldDB" id="A0A344TFT1"/>